<protein>
    <submittedName>
        <fullName evidence="2">Uncharacterized protein</fullName>
    </submittedName>
</protein>
<gene>
    <name evidence="2" type="ORF">AVDCRST_MAG78-1193</name>
</gene>
<keyword evidence="1" id="KW-0812">Transmembrane</keyword>
<evidence type="ECO:0000313" key="2">
    <source>
        <dbReference type="EMBL" id="CAA9423356.1"/>
    </source>
</evidence>
<feature type="transmembrane region" description="Helical" evidence="1">
    <location>
        <begin position="49"/>
        <end position="69"/>
    </location>
</feature>
<accession>A0A6J4PW05</accession>
<name>A0A6J4PW05_9ACTN</name>
<keyword evidence="1" id="KW-0472">Membrane</keyword>
<organism evidence="2">
    <name type="scientific">uncultured Rubrobacteraceae bacterium</name>
    <dbReference type="NCBI Taxonomy" id="349277"/>
    <lineage>
        <taxon>Bacteria</taxon>
        <taxon>Bacillati</taxon>
        <taxon>Actinomycetota</taxon>
        <taxon>Rubrobacteria</taxon>
        <taxon>Rubrobacterales</taxon>
        <taxon>Rubrobacteraceae</taxon>
        <taxon>environmental samples</taxon>
    </lineage>
</organism>
<evidence type="ECO:0000256" key="1">
    <source>
        <dbReference type="SAM" id="Phobius"/>
    </source>
</evidence>
<dbReference type="EMBL" id="CADCVB010000086">
    <property type="protein sequence ID" value="CAA9423356.1"/>
    <property type="molecule type" value="Genomic_DNA"/>
</dbReference>
<dbReference type="AlphaFoldDB" id="A0A6J4PW05"/>
<sequence length="72" mass="7394">MSLLLAAGLFLTFTGLVALSFGLYALTRGGRGQRGGIGPLSERGVHVVAGVRMTLIGLLSLGAGGYFLWTAL</sequence>
<reference evidence="2" key="1">
    <citation type="submission" date="2020-02" db="EMBL/GenBank/DDBJ databases">
        <authorList>
            <person name="Meier V. D."/>
        </authorList>
    </citation>
    <scope>NUCLEOTIDE SEQUENCE</scope>
    <source>
        <strain evidence="2">AVDCRST_MAG78</strain>
    </source>
</reference>
<keyword evidence="1" id="KW-1133">Transmembrane helix</keyword>
<proteinExistence type="predicted"/>